<dbReference type="STRING" id="930992.A0A0D0B2W3"/>
<protein>
    <recommendedName>
        <fullName evidence="4">F-box domain-containing protein</fullName>
    </recommendedName>
</protein>
<dbReference type="OrthoDB" id="2624878at2759"/>
<sequence>MHQALFLPEIAHNIFEFLNPFISGPRESYQPNPLRLQDLVAVAKTCHALSGPALDVLWDTHLCFGPLLLCLPPSLVQVRVRVYGSDDDSDSEEEDYDETSSSNRYEDRRIHLIRNPVPSDLLRMLPYARRIKWIGLPKAKCRWPLPRTFTIPNYITNWLLSVYPMEFFLPRLTHMHCPNKVMGDSDDREDVDISLAPLSHTNLTSLEFYPAFDQEVEGWPSFPILVNDLPQLKRMILHVYVWKLYPHVLYTGAIAPLCSFLNLEHLDLTISGHHPEGLGPAGLELNFPRLLKLKVSSEIDFAVGFLIAVQSTVLHTLDLNVERHHEVLAAEHANLHEHLDRRRLFPSLQCLTISSNFHFMMSLIKAVHASALHSIFLTITSTSGAPNIVRPLIALISSKRGWESSLRTIIINQPRGQIYIPDDNSQYTFSIEDLLFFSHLHHIILYDLAAPLDNVICKNLATGWPDLVEFSFTHAIVMRGLFPDGRIAISRDPLPPVIATVDLNSLVAFARHCPKLSHLQLGVPLDLAELPVLDDETRTILSSRNTHSTCMRLSVDPKGPSPSNPKAMATFLAEVFPGREIKIILAESFCQQDRCKSSKECTLRINSVSFYSASSNTAFTLDLTAESGDRPVQPAQAEGSAELKRSLSLHAT</sequence>
<dbReference type="HOGENOM" id="CLU_021164_0_2_1"/>
<dbReference type="Gene3D" id="3.80.10.10">
    <property type="entry name" value="Ribonuclease Inhibitor"/>
    <property type="match status" value="1"/>
</dbReference>
<accession>A0A0D0B2W3</accession>
<keyword evidence="3" id="KW-1185">Reference proteome</keyword>
<evidence type="ECO:0000313" key="2">
    <source>
        <dbReference type="EMBL" id="KIK40822.1"/>
    </source>
</evidence>
<dbReference type="AlphaFoldDB" id="A0A0D0B2W3"/>
<proteinExistence type="predicted"/>
<reference evidence="2 3" key="1">
    <citation type="submission" date="2014-04" db="EMBL/GenBank/DDBJ databases">
        <authorList>
            <consortium name="DOE Joint Genome Institute"/>
            <person name="Kuo A."/>
            <person name="Ruytinx J."/>
            <person name="Rineau F."/>
            <person name="Colpaert J."/>
            <person name="Kohler A."/>
            <person name="Nagy L.G."/>
            <person name="Floudas D."/>
            <person name="Copeland A."/>
            <person name="Barry K.W."/>
            <person name="Cichocki N."/>
            <person name="Veneault-Fourrey C."/>
            <person name="LaButti K."/>
            <person name="Lindquist E.A."/>
            <person name="Lipzen A."/>
            <person name="Lundell T."/>
            <person name="Morin E."/>
            <person name="Murat C."/>
            <person name="Sun H."/>
            <person name="Tunlid A."/>
            <person name="Henrissat B."/>
            <person name="Grigoriev I.V."/>
            <person name="Hibbett D.S."/>
            <person name="Martin F."/>
            <person name="Nordberg H.P."/>
            <person name="Cantor M.N."/>
            <person name="Hua S.X."/>
        </authorList>
    </citation>
    <scope>NUCLEOTIDE SEQUENCE [LARGE SCALE GENOMIC DNA]</scope>
    <source>
        <strain evidence="2 3">UH-Slu-Lm8-n1</strain>
    </source>
</reference>
<dbReference type="Proteomes" id="UP000054485">
    <property type="component" value="Unassembled WGS sequence"/>
</dbReference>
<reference evidence="3" key="2">
    <citation type="submission" date="2015-01" db="EMBL/GenBank/DDBJ databases">
        <title>Evolutionary Origins and Diversification of the Mycorrhizal Mutualists.</title>
        <authorList>
            <consortium name="DOE Joint Genome Institute"/>
            <consortium name="Mycorrhizal Genomics Consortium"/>
            <person name="Kohler A."/>
            <person name="Kuo A."/>
            <person name="Nagy L.G."/>
            <person name="Floudas D."/>
            <person name="Copeland A."/>
            <person name="Barry K.W."/>
            <person name="Cichocki N."/>
            <person name="Veneault-Fourrey C."/>
            <person name="LaButti K."/>
            <person name="Lindquist E.A."/>
            <person name="Lipzen A."/>
            <person name="Lundell T."/>
            <person name="Morin E."/>
            <person name="Murat C."/>
            <person name="Riley R."/>
            <person name="Ohm R."/>
            <person name="Sun H."/>
            <person name="Tunlid A."/>
            <person name="Henrissat B."/>
            <person name="Grigoriev I.V."/>
            <person name="Hibbett D.S."/>
            <person name="Martin F."/>
        </authorList>
    </citation>
    <scope>NUCLEOTIDE SEQUENCE [LARGE SCALE GENOMIC DNA]</scope>
    <source>
        <strain evidence="3">UH-Slu-Lm8-n1</strain>
    </source>
</reference>
<dbReference type="InParanoid" id="A0A0D0B2W3"/>
<dbReference type="EMBL" id="KN835289">
    <property type="protein sequence ID" value="KIK40822.1"/>
    <property type="molecule type" value="Genomic_DNA"/>
</dbReference>
<evidence type="ECO:0000313" key="3">
    <source>
        <dbReference type="Proteomes" id="UP000054485"/>
    </source>
</evidence>
<organism evidence="2 3">
    <name type="scientific">Suillus luteus UH-Slu-Lm8-n1</name>
    <dbReference type="NCBI Taxonomy" id="930992"/>
    <lineage>
        <taxon>Eukaryota</taxon>
        <taxon>Fungi</taxon>
        <taxon>Dikarya</taxon>
        <taxon>Basidiomycota</taxon>
        <taxon>Agaricomycotina</taxon>
        <taxon>Agaricomycetes</taxon>
        <taxon>Agaricomycetidae</taxon>
        <taxon>Boletales</taxon>
        <taxon>Suillineae</taxon>
        <taxon>Suillaceae</taxon>
        <taxon>Suillus</taxon>
    </lineage>
</organism>
<evidence type="ECO:0008006" key="4">
    <source>
        <dbReference type="Google" id="ProtNLM"/>
    </source>
</evidence>
<feature type="region of interest" description="Disordered" evidence="1">
    <location>
        <begin position="629"/>
        <end position="652"/>
    </location>
</feature>
<evidence type="ECO:0000256" key="1">
    <source>
        <dbReference type="SAM" id="MobiDB-lite"/>
    </source>
</evidence>
<name>A0A0D0B2W3_9AGAM</name>
<dbReference type="InterPro" id="IPR032675">
    <property type="entry name" value="LRR_dom_sf"/>
</dbReference>
<gene>
    <name evidence="2" type="ORF">CY34DRAFT_13459</name>
</gene>